<proteinExistence type="predicted"/>
<accession>A0A4Y7S239</accession>
<dbReference type="GO" id="GO:0005506">
    <property type="term" value="F:iron ion binding"/>
    <property type="evidence" value="ECO:0007669"/>
    <property type="project" value="InterPro"/>
</dbReference>
<dbReference type="GO" id="GO:0020037">
    <property type="term" value="F:heme binding"/>
    <property type="evidence" value="ECO:0007669"/>
    <property type="project" value="InterPro"/>
</dbReference>
<protein>
    <recommendedName>
        <fullName evidence="3">Cytochrome P450</fullName>
    </recommendedName>
</protein>
<evidence type="ECO:0000313" key="1">
    <source>
        <dbReference type="EMBL" id="TEB15216.1"/>
    </source>
</evidence>
<dbReference type="Proteomes" id="UP000298030">
    <property type="component" value="Unassembled WGS sequence"/>
</dbReference>
<dbReference type="InterPro" id="IPR036396">
    <property type="entry name" value="Cyt_P450_sf"/>
</dbReference>
<dbReference type="EMBL" id="QPFP01000364">
    <property type="protein sequence ID" value="TEB15216.1"/>
    <property type="molecule type" value="Genomic_DNA"/>
</dbReference>
<organism evidence="1 2">
    <name type="scientific">Coprinellus micaceus</name>
    <name type="common">Glistening ink-cap mushroom</name>
    <name type="synonym">Coprinus micaceus</name>
    <dbReference type="NCBI Taxonomy" id="71717"/>
    <lineage>
        <taxon>Eukaryota</taxon>
        <taxon>Fungi</taxon>
        <taxon>Dikarya</taxon>
        <taxon>Basidiomycota</taxon>
        <taxon>Agaricomycotina</taxon>
        <taxon>Agaricomycetes</taxon>
        <taxon>Agaricomycetidae</taxon>
        <taxon>Agaricales</taxon>
        <taxon>Agaricineae</taxon>
        <taxon>Psathyrellaceae</taxon>
        <taxon>Coprinellus</taxon>
    </lineage>
</organism>
<comment type="caution">
    <text evidence="1">The sequence shown here is derived from an EMBL/GenBank/DDBJ whole genome shotgun (WGS) entry which is preliminary data.</text>
</comment>
<dbReference type="AlphaFoldDB" id="A0A4Y7S239"/>
<keyword evidence="2" id="KW-1185">Reference proteome</keyword>
<name>A0A4Y7S239_COPMI</name>
<sequence>MISELARGVLTFGIGWAIFKSLKRVFWRSPLDNLPGPPGGSFLAGHFNRVFTVDAWDYHKHLAMTYGSVVKLRGVFGAKALFVYDPKALHHIFIKDQHIFDKTEGLGMGGGPFRDLRRTTSETGKMLSSVFSGARMRNMVPTFYDVTHKSKEIDVLDWMSRTTLELIGQSNLGYTFESLAEDSKEHTYTRELKKFP</sequence>
<dbReference type="GO" id="GO:0016705">
    <property type="term" value="F:oxidoreductase activity, acting on paired donors, with incorporation or reduction of molecular oxygen"/>
    <property type="evidence" value="ECO:0007669"/>
    <property type="project" value="InterPro"/>
</dbReference>
<evidence type="ECO:0000313" key="2">
    <source>
        <dbReference type="Proteomes" id="UP000298030"/>
    </source>
</evidence>
<dbReference type="GO" id="GO:0004497">
    <property type="term" value="F:monooxygenase activity"/>
    <property type="evidence" value="ECO:0007669"/>
    <property type="project" value="InterPro"/>
</dbReference>
<feature type="non-terminal residue" evidence="1">
    <location>
        <position position="196"/>
    </location>
</feature>
<reference evidence="1 2" key="1">
    <citation type="journal article" date="2019" name="Nat. Ecol. Evol.">
        <title>Megaphylogeny resolves global patterns of mushroom evolution.</title>
        <authorList>
            <person name="Varga T."/>
            <person name="Krizsan K."/>
            <person name="Foldi C."/>
            <person name="Dima B."/>
            <person name="Sanchez-Garcia M."/>
            <person name="Sanchez-Ramirez S."/>
            <person name="Szollosi G.J."/>
            <person name="Szarkandi J.G."/>
            <person name="Papp V."/>
            <person name="Albert L."/>
            <person name="Andreopoulos W."/>
            <person name="Angelini C."/>
            <person name="Antonin V."/>
            <person name="Barry K.W."/>
            <person name="Bougher N.L."/>
            <person name="Buchanan P."/>
            <person name="Buyck B."/>
            <person name="Bense V."/>
            <person name="Catcheside P."/>
            <person name="Chovatia M."/>
            <person name="Cooper J."/>
            <person name="Damon W."/>
            <person name="Desjardin D."/>
            <person name="Finy P."/>
            <person name="Geml J."/>
            <person name="Haridas S."/>
            <person name="Hughes K."/>
            <person name="Justo A."/>
            <person name="Karasinski D."/>
            <person name="Kautmanova I."/>
            <person name="Kiss B."/>
            <person name="Kocsube S."/>
            <person name="Kotiranta H."/>
            <person name="LaButti K.M."/>
            <person name="Lechner B.E."/>
            <person name="Liimatainen K."/>
            <person name="Lipzen A."/>
            <person name="Lukacs Z."/>
            <person name="Mihaltcheva S."/>
            <person name="Morgado L.N."/>
            <person name="Niskanen T."/>
            <person name="Noordeloos M.E."/>
            <person name="Ohm R.A."/>
            <person name="Ortiz-Santana B."/>
            <person name="Ovrebo C."/>
            <person name="Racz N."/>
            <person name="Riley R."/>
            <person name="Savchenko A."/>
            <person name="Shiryaev A."/>
            <person name="Soop K."/>
            <person name="Spirin V."/>
            <person name="Szebenyi C."/>
            <person name="Tomsovsky M."/>
            <person name="Tulloss R.E."/>
            <person name="Uehling J."/>
            <person name="Grigoriev I.V."/>
            <person name="Vagvolgyi C."/>
            <person name="Papp T."/>
            <person name="Martin F.M."/>
            <person name="Miettinen O."/>
            <person name="Hibbett D.S."/>
            <person name="Nagy L.G."/>
        </authorList>
    </citation>
    <scope>NUCLEOTIDE SEQUENCE [LARGE SCALE GENOMIC DNA]</scope>
    <source>
        <strain evidence="1 2">FP101781</strain>
    </source>
</reference>
<dbReference type="OrthoDB" id="1470350at2759"/>
<dbReference type="SUPFAM" id="SSF48264">
    <property type="entry name" value="Cytochrome P450"/>
    <property type="match status" value="1"/>
</dbReference>
<evidence type="ECO:0008006" key="3">
    <source>
        <dbReference type="Google" id="ProtNLM"/>
    </source>
</evidence>
<gene>
    <name evidence="1" type="ORF">FA13DRAFT_1721278</name>
</gene>
<dbReference type="Gene3D" id="1.10.630.10">
    <property type="entry name" value="Cytochrome P450"/>
    <property type="match status" value="1"/>
</dbReference>